<evidence type="ECO:0000313" key="2">
    <source>
        <dbReference type="Proteomes" id="UP001163046"/>
    </source>
</evidence>
<evidence type="ECO:0000313" key="1">
    <source>
        <dbReference type="EMBL" id="KAJ7388358.1"/>
    </source>
</evidence>
<reference evidence="1" key="1">
    <citation type="submission" date="2023-01" db="EMBL/GenBank/DDBJ databases">
        <title>Genome assembly of the deep-sea coral Lophelia pertusa.</title>
        <authorList>
            <person name="Herrera S."/>
            <person name="Cordes E."/>
        </authorList>
    </citation>
    <scope>NUCLEOTIDE SEQUENCE</scope>
    <source>
        <strain evidence="1">USNM1676648</strain>
        <tissue evidence="1">Polyp</tissue>
    </source>
</reference>
<name>A0A9W9ZWQ4_9CNID</name>
<dbReference type="Proteomes" id="UP001163046">
    <property type="component" value="Unassembled WGS sequence"/>
</dbReference>
<feature type="non-terminal residue" evidence="1">
    <location>
        <position position="182"/>
    </location>
</feature>
<proteinExistence type="predicted"/>
<sequence length="182" mass="21030">MDIAEEMKEVYAVYCREIMMMQSHSWKSCQVQEVEDSGLTQQKYQDANAGMSLVDKKGIQARSGCLIQKRNDKCLDYDRWSNKIDKIKDRDKLKADAIEDDNEIKDQLIRFPKKDPKDVGQLTAPCKQLRGKENPILSSLTSKHKMWGSYRYPRGILCHVLRHSDSSGNPEWWLIQYNGATG</sequence>
<dbReference type="EMBL" id="MU825485">
    <property type="protein sequence ID" value="KAJ7388358.1"/>
    <property type="molecule type" value="Genomic_DNA"/>
</dbReference>
<accession>A0A9W9ZWQ4</accession>
<dbReference type="AlphaFoldDB" id="A0A9W9ZWQ4"/>
<comment type="caution">
    <text evidence="1">The sequence shown here is derived from an EMBL/GenBank/DDBJ whole genome shotgun (WGS) entry which is preliminary data.</text>
</comment>
<organism evidence="1 2">
    <name type="scientific">Desmophyllum pertusum</name>
    <dbReference type="NCBI Taxonomy" id="174260"/>
    <lineage>
        <taxon>Eukaryota</taxon>
        <taxon>Metazoa</taxon>
        <taxon>Cnidaria</taxon>
        <taxon>Anthozoa</taxon>
        <taxon>Hexacorallia</taxon>
        <taxon>Scleractinia</taxon>
        <taxon>Caryophylliina</taxon>
        <taxon>Caryophylliidae</taxon>
        <taxon>Desmophyllum</taxon>
    </lineage>
</organism>
<protein>
    <submittedName>
        <fullName evidence="1">Uncharacterized protein</fullName>
    </submittedName>
</protein>
<keyword evidence="2" id="KW-1185">Reference proteome</keyword>
<gene>
    <name evidence="1" type="ORF">OS493_038233</name>
</gene>